<organism evidence="9 12">
    <name type="scientific">Butyricicoccus pullicaecorum</name>
    <dbReference type="NCBI Taxonomy" id="501571"/>
    <lineage>
        <taxon>Bacteria</taxon>
        <taxon>Bacillati</taxon>
        <taxon>Bacillota</taxon>
        <taxon>Clostridia</taxon>
        <taxon>Eubacteriales</taxon>
        <taxon>Butyricicoccaceae</taxon>
        <taxon>Butyricicoccus</taxon>
    </lineage>
</organism>
<evidence type="ECO:0000259" key="8">
    <source>
        <dbReference type="Pfam" id="PF02308"/>
    </source>
</evidence>
<evidence type="ECO:0000313" key="12">
    <source>
        <dbReference type="Proteomes" id="UP000195897"/>
    </source>
</evidence>
<feature type="transmembrane region" description="Helical" evidence="7">
    <location>
        <begin position="100"/>
        <end position="119"/>
    </location>
</feature>
<dbReference type="AlphaFoldDB" id="A0A1Y4LBG7"/>
<accession>A0A1Y4LBG7</accession>
<keyword evidence="5 7" id="KW-1133">Transmembrane helix</keyword>
<proteinExistence type="inferred from homology"/>
<comment type="similarity">
    <text evidence="2">Belongs to the MgtC/SapB family.</text>
</comment>
<dbReference type="EMBL" id="NFKL01000013">
    <property type="protein sequence ID" value="OUP57435.1"/>
    <property type="molecule type" value="Genomic_DNA"/>
</dbReference>
<reference evidence="11 12" key="1">
    <citation type="submission" date="2017-04" db="EMBL/GenBank/DDBJ databases">
        <title>Function of individual gut microbiota members based on whole genome sequencing of pure cultures obtained from chicken caecum.</title>
        <authorList>
            <person name="Medvecky M."/>
            <person name="Cejkova D."/>
            <person name="Polansky O."/>
            <person name="Karasova D."/>
            <person name="Kubasova T."/>
            <person name="Cizek A."/>
            <person name="Rychlik I."/>
        </authorList>
    </citation>
    <scope>NUCLEOTIDE SEQUENCE [LARGE SCALE GENOMIC DNA]</scope>
    <source>
        <strain evidence="11">An179</strain>
        <strain evidence="12">An180</strain>
    </source>
</reference>
<evidence type="ECO:0000313" key="10">
    <source>
        <dbReference type="EMBL" id="OUP57435.1"/>
    </source>
</evidence>
<name>A0A1Y4LBG7_9FIRM</name>
<dbReference type="PRINTS" id="PR01837">
    <property type="entry name" value="MGTCSAPBPROT"/>
</dbReference>
<dbReference type="GO" id="GO:0005886">
    <property type="term" value="C:plasma membrane"/>
    <property type="evidence" value="ECO:0007669"/>
    <property type="project" value="UniProtKB-SubCell"/>
</dbReference>
<evidence type="ECO:0000313" key="9">
    <source>
        <dbReference type="EMBL" id="OUP52829.1"/>
    </source>
</evidence>
<dbReference type="Pfam" id="PF02308">
    <property type="entry name" value="MgtC"/>
    <property type="match status" value="1"/>
</dbReference>
<evidence type="ECO:0000313" key="11">
    <source>
        <dbReference type="Proteomes" id="UP000195326"/>
    </source>
</evidence>
<keyword evidence="3" id="KW-1003">Cell membrane</keyword>
<evidence type="ECO:0000256" key="7">
    <source>
        <dbReference type="SAM" id="Phobius"/>
    </source>
</evidence>
<evidence type="ECO:0000256" key="6">
    <source>
        <dbReference type="ARBA" id="ARBA00023136"/>
    </source>
</evidence>
<dbReference type="PANTHER" id="PTHR33778">
    <property type="entry name" value="PROTEIN MGTC"/>
    <property type="match status" value="1"/>
</dbReference>
<dbReference type="InterPro" id="IPR049177">
    <property type="entry name" value="MgtC_SapB_SrpB_YhiD_N"/>
</dbReference>
<dbReference type="RefSeq" id="WP_016147640.1">
    <property type="nucleotide sequence ID" value="NZ_CABKSA010000001.1"/>
</dbReference>
<evidence type="ECO:0000256" key="5">
    <source>
        <dbReference type="ARBA" id="ARBA00022989"/>
    </source>
</evidence>
<feature type="domain" description="MgtC/SapB/SrpB/YhiD N-terminal" evidence="8">
    <location>
        <begin position="17"/>
        <end position="141"/>
    </location>
</feature>
<keyword evidence="4 7" id="KW-0812">Transmembrane</keyword>
<dbReference type="Proteomes" id="UP000195326">
    <property type="component" value="Unassembled WGS sequence"/>
</dbReference>
<evidence type="ECO:0000256" key="4">
    <source>
        <dbReference type="ARBA" id="ARBA00022692"/>
    </source>
</evidence>
<dbReference type="STRING" id="501571.GCA_900143195_00873"/>
<comment type="caution">
    <text evidence="9">The sequence shown here is derived from an EMBL/GenBank/DDBJ whole genome shotgun (WGS) entry which is preliminary data.</text>
</comment>
<evidence type="ECO:0000256" key="2">
    <source>
        <dbReference type="ARBA" id="ARBA00009298"/>
    </source>
</evidence>
<dbReference type="EMBL" id="NFKK01000007">
    <property type="protein sequence ID" value="OUP52829.1"/>
    <property type="molecule type" value="Genomic_DNA"/>
</dbReference>
<evidence type="ECO:0000256" key="3">
    <source>
        <dbReference type="ARBA" id="ARBA00022475"/>
    </source>
</evidence>
<dbReference type="Proteomes" id="UP000195897">
    <property type="component" value="Unassembled WGS sequence"/>
</dbReference>
<dbReference type="PANTHER" id="PTHR33778:SF1">
    <property type="entry name" value="MAGNESIUM TRANSPORTER YHID-RELATED"/>
    <property type="match status" value="1"/>
</dbReference>
<sequence length="227" mass="24616">MITAIDWRLNLEFLFRLALAGACGAAIGYERLNRLKSAGLRTHFIVAIASALMMIVSKYAYFDVVSEAVKLDPSRVAAGIVSGVSFLGAGMIFRRNQSTVTGLTTAAGIWGTAGCGMAIGGGLYVMGIAGTVAIFLVQAFIHRDSPILKNAVSAECFHIVMRDEPGAMTELRSRLRMYNVEIMNIKAKKEGNGNVSMDLQIRLPLHFDAGDLMNMMEEFPAIQAVEY</sequence>
<evidence type="ECO:0000256" key="1">
    <source>
        <dbReference type="ARBA" id="ARBA00004651"/>
    </source>
</evidence>
<feature type="transmembrane region" description="Helical" evidence="7">
    <location>
        <begin position="74"/>
        <end position="93"/>
    </location>
</feature>
<keyword evidence="6 7" id="KW-0472">Membrane</keyword>
<feature type="transmembrane region" description="Helical" evidence="7">
    <location>
        <begin position="44"/>
        <end position="62"/>
    </location>
</feature>
<dbReference type="InterPro" id="IPR003416">
    <property type="entry name" value="MgtC/SapB/SrpB/YhiD_fam"/>
</dbReference>
<comment type="subcellular location">
    <subcellularLocation>
        <location evidence="1">Cell membrane</location>
        <topology evidence="1">Multi-pass membrane protein</topology>
    </subcellularLocation>
</comment>
<gene>
    <name evidence="10" type="ORF">B5F15_10020</name>
    <name evidence="9" type="ORF">B5F17_07545</name>
</gene>
<reference evidence="9" key="2">
    <citation type="journal article" date="2018" name="BMC Genomics">
        <title>Whole genome sequencing and function prediction of 133 gut anaerobes isolated from chicken caecum in pure cultures.</title>
        <authorList>
            <person name="Medvecky M."/>
            <person name="Cejkova D."/>
            <person name="Polansky O."/>
            <person name="Karasova D."/>
            <person name="Kubasova T."/>
            <person name="Cizek A."/>
            <person name="Rychlik I."/>
        </authorList>
    </citation>
    <scope>NUCLEOTIDE SEQUENCE</scope>
    <source>
        <strain evidence="10">An179</strain>
        <strain evidence="9">An180</strain>
    </source>
</reference>
<protein>
    <recommendedName>
        <fullName evidence="8">MgtC/SapB/SrpB/YhiD N-terminal domain-containing protein</fullName>
    </recommendedName>
</protein>